<evidence type="ECO:0000259" key="13">
    <source>
        <dbReference type="Pfam" id="PF26002"/>
    </source>
</evidence>
<dbReference type="AlphaFoldDB" id="A0A0F9N1L9"/>
<dbReference type="Gene3D" id="2.40.30.170">
    <property type="match status" value="1"/>
</dbReference>
<evidence type="ECO:0000256" key="3">
    <source>
        <dbReference type="ARBA" id="ARBA00022448"/>
    </source>
</evidence>
<comment type="subcellular location">
    <subcellularLocation>
        <location evidence="1">Cell inner membrane</location>
        <topology evidence="1">Single-pass membrane protein</topology>
    </subcellularLocation>
</comment>
<dbReference type="GO" id="GO:0015031">
    <property type="term" value="P:protein transport"/>
    <property type="evidence" value="ECO:0007669"/>
    <property type="project" value="InterPro"/>
</dbReference>
<keyword evidence="7 11" id="KW-1133">Transmembrane helix</keyword>
<keyword evidence="4" id="KW-1003">Cell membrane</keyword>
<feature type="coiled-coil region" evidence="9">
    <location>
        <begin position="180"/>
        <end position="214"/>
    </location>
</feature>
<dbReference type="Pfam" id="PF26002">
    <property type="entry name" value="Beta-barrel_AprE"/>
    <property type="match status" value="1"/>
</dbReference>
<evidence type="ECO:0000256" key="7">
    <source>
        <dbReference type="ARBA" id="ARBA00022989"/>
    </source>
</evidence>
<keyword evidence="6 11" id="KW-0812">Transmembrane</keyword>
<comment type="similarity">
    <text evidence="2">Belongs to the membrane fusion protein (MFP) (TC 8.A.1) family.</text>
</comment>
<dbReference type="InterPro" id="IPR050739">
    <property type="entry name" value="MFP"/>
</dbReference>
<evidence type="ECO:0000256" key="2">
    <source>
        <dbReference type="ARBA" id="ARBA00009477"/>
    </source>
</evidence>
<dbReference type="InterPro" id="IPR010129">
    <property type="entry name" value="T1SS_HlyD"/>
</dbReference>
<keyword evidence="5" id="KW-0997">Cell inner membrane</keyword>
<evidence type="ECO:0000259" key="12">
    <source>
        <dbReference type="Pfam" id="PF25994"/>
    </source>
</evidence>
<feature type="domain" description="AprE-like long alpha-helical hairpin" evidence="12">
    <location>
        <begin position="121"/>
        <end position="307"/>
    </location>
</feature>
<reference evidence="14" key="1">
    <citation type="journal article" date="2015" name="Nature">
        <title>Complex archaea that bridge the gap between prokaryotes and eukaryotes.</title>
        <authorList>
            <person name="Spang A."/>
            <person name="Saw J.H."/>
            <person name="Jorgensen S.L."/>
            <person name="Zaremba-Niedzwiedzka K."/>
            <person name="Martijn J."/>
            <person name="Lind A.E."/>
            <person name="van Eijk R."/>
            <person name="Schleper C."/>
            <person name="Guy L."/>
            <person name="Ettema T.J."/>
        </authorList>
    </citation>
    <scope>NUCLEOTIDE SEQUENCE</scope>
</reference>
<keyword evidence="9" id="KW-0175">Coiled coil</keyword>
<evidence type="ECO:0000256" key="10">
    <source>
        <dbReference type="SAM" id="MobiDB-lite"/>
    </source>
</evidence>
<organism evidence="14">
    <name type="scientific">marine sediment metagenome</name>
    <dbReference type="NCBI Taxonomy" id="412755"/>
    <lineage>
        <taxon>unclassified sequences</taxon>
        <taxon>metagenomes</taxon>
        <taxon>ecological metagenomes</taxon>
    </lineage>
</organism>
<dbReference type="NCBIfam" id="TIGR01843">
    <property type="entry name" value="type_I_hlyD"/>
    <property type="match status" value="1"/>
</dbReference>
<proteinExistence type="inferred from homology"/>
<dbReference type="GO" id="GO:0005886">
    <property type="term" value="C:plasma membrane"/>
    <property type="evidence" value="ECO:0007669"/>
    <property type="project" value="UniProtKB-SubCell"/>
</dbReference>
<evidence type="ECO:0000256" key="11">
    <source>
        <dbReference type="SAM" id="Phobius"/>
    </source>
</evidence>
<dbReference type="InterPro" id="IPR058982">
    <property type="entry name" value="Beta-barrel_AprE"/>
</dbReference>
<comment type="caution">
    <text evidence="14">The sequence shown here is derived from an EMBL/GenBank/DDBJ whole genome shotgun (WGS) entry which is preliminary data.</text>
</comment>
<evidence type="ECO:0000256" key="9">
    <source>
        <dbReference type="SAM" id="Coils"/>
    </source>
</evidence>
<evidence type="ECO:0000256" key="8">
    <source>
        <dbReference type="ARBA" id="ARBA00023136"/>
    </source>
</evidence>
<evidence type="ECO:0000256" key="4">
    <source>
        <dbReference type="ARBA" id="ARBA00022475"/>
    </source>
</evidence>
<dbReference type="Pfam" id="PF25994">
    <property type="entry name" value="HH_AprE"/>
    <property type="match status" value="1"/>
</dbReference>
<evidence type="ECO:0000313" key="14">
    <source>
        <dbReference type="EMBL" id="KKN13415.1"/>
    </source>
</evidence>
<feature type="transmembrane region" description="Helical" evidence="11">
    <location>
        <begin position="43"/>
        <end position="64"/>
    </location>
</feature>
<name>A0A0F9N1L9_9ZZZZ</name>
<evidence type="ECO:0000256" key="5">
    <source>
        <dbReference type="ARBA" id="ARBA00022519"/>
    </source>
</evidence>
<feature type="region of interest" description="Disordered" evidence="10">
    <location>
        <begin position="1"/>
        <end position="21"/>
    </location>
</feature>
<dbReference type="Gene3D" id="2.40.50.100">
    <property type="match status" value="1"/>
</dbReference>
<dbReference type="PRINTS" id="PR01490">
    <property type="entry name" value="RTXTOXIND"/>
</dbReference>
<feature type="coiled-coil region" evidence="9">
    <location>
        <begin position="246"/>
        <end position="280"/>
    </location>
</feature>
<dbReference type="PANTHER" id="PTHR30386">
    <property type="entry name" value="MEMBRANE FUSION SUBUNIT OF EMRAB-TOLC MULTIDRUG EFFLUX PUMP"/>
    <property type="match status" value="1"/>
</dbReference>
<gene>
    <name evidence="14" type="ORF">LCGC14_1006590</name>
</gene>
<protein>
    <submittedName>
        <fullName evidence="14">Uncharacterized protein</fullName>
    </submittedName>
</protein>
<dbReference type="PANTHER" id="PTHR30386:SF17">
    <property type="entry name" value="ALKALINE PROTEASE SECRETION PROTEIN APRE"/>
    <property type="match status" value="1"/>
</dbReference>
<evidence type="ECO:0000256" key="6">
    <source>
        <dbReference type="ARBA" id="ARBA00022692"/>
    </source>
</evidence>
<dbReference type="InterPro" id="IPR058781">
    <property type="entry name" value="HH_AprE-like"/>
</dbReference>
<dbReference type="SUPFAM" id="SSF111369">
    <property type="entry name" value="HlyD-like secretion proteins"/>
    <property type="match status" value="1"/>
</dbReference>
<feature type="domain" description="AprE-like beta-barrel" evidence="13">
    <location>
        <begin position="351"/>
        <end position="439"/>
    </location>
</feature>
<keyword evidence="8 11" id="KW-0472">Membrane</keyword>
<evidence type="ECO:0000256" key="1">
    <source>
        <dbReference type="ARBA" id="ARBA00004377"/>
    </source>
</evidence>
<dbReference type="EMBL" id="LAZR01003924">
    <property type="protein sequence ID" value="KKN13415.1"/>
    <property type="molecule type" value="Genomic_DNA"/>
</dbReference>
<sequence>MSVVAFRKPSEDPGDDNAMVVAPGTAPAPAETREDFNRDINRPILIGSIIVAIFIVGLGIWAALAPLGSAVIAAGVVKVEDSRKVVKTRDGGIIAQVLVKDGQTVDKGDVLVRMDDVQAGSAFAVYDNQYMNLIARRARFMAEGAGVDEVSYPPILIERKADPAITSLMTDQTALFDKRRQALDTQAEILQQRLAQLDTRISGYQAQIDAITSQNGLIAEELKGTKSLAARGYAPKTKVLELQRTAAGLTGQIGSLQAQIAEAQQAKGETQMQINRLYEDRLTEGSQGLSDIQGDLANILPRLQSAKATLDLTDVKAPASGTVFGLTQFTDGGVVGPGERILDIVPDNSPMIIQANIQPTDIAEISKGMEAEIKLTAYNQHTTPSVSGEIIEVSADRMTTEDGAAFYTIDIRVDPESLARSVQELRLYPGMPAQIIIPTSNRTALDYLISPITDSMNRAFREQ</sequence>
<keyword evidence="3" id="KW-0813">Transport</keyword>
<accession>A0A0F9N1L9</accession>